<dbReference type="Proteomes" id="UP000218231">
    <property type="component" value="Unassembled WGS sequence"/>
</dbReference>
<proteinExistence type="predicted"/>
<evidence type="ECO:0000313" key="2">
    <source>
        <dbReference type="Proteomes" id="UP000218231"/>
    </source>
</evidence>
<keyword evidence="2" id="KW-1185">Reference proteome</keyword>
<name>A0A2A2KLJ0_9BILA</name>
<gene>
    <name evidence="1" type="ORF">WR25_15351</name>
</gene>
<accession>A0A2A2KLJ0</accession>
<comment type="caution">
    <text evidence="1">The sequence shown here is derived from an EMBL/GenBank/DDBJ whole genome shotgun (WGS) entry which is preliminary data.</text>
</comment>
<organism evidence="1 2">
    <name type="scientific">Diploscapter pachys</name>
    <dbReference type="NCBI Taxonomy" id="2018661"/>
    <lineage>
        <taxon>Eukaryota</taxon>
        <taxon>Metazoa</taxon>
        <taxon>Ecdysozoa</taxon>
        <taxon>Nematoda</taxon>
        <taxon>Chromadorea</taxon>
        <taxon>Rhabditida</taxon>
        <taxon>Rhabditina</taxon>
        <taxon>Rhabditomorpha</taxon>
        <taxon>Rhabditoidea</taxon>
        <taxon>Rhabditidae</taxon>
        <taxon>Diploscapter</taxon>
    </lineage>
</organism>
<dbReference type="AlphaFoldDB" id="A0A2A2KLJ0"/>
<sequence>MAPELGSETGCNDEFFKKEAPTMPDFMKEVTVNESLCDMFEQIYIHSHLSQRRKFNALDKISELMDFETKKKYRVWRFPFFKSKVPNFADSEEEGLKKSVELLFGSTQDLTDFCRCLWHLMDAFKNEKRLYDYFISECMMRPTDLFPHFCRVKWTCKWMKDGKPHDKKWSILIKPIASTLTDDFLRIMAKDNDFGVRGGAVQFAGDILTINGTCNVSFKKTLPETSPLTKKSQPCQLEKFNVPSKAGDIFLSVYDRTELQIIVVQKNGICVRDDLTKIGEIQNIPEAFPKSDTSKETLPFKIIDTFIV</sequence>
<reference evidence="1 2" key="1">
    <citation type="journal article" date="2017" name="Curr. Biol.">
        <title>Genome architecture and evolution of a unichromosomal asexual nematode.</title>
        <authorList>
            <person name="Fradin H."/>
            <person name="Zegar C."/>
            <person name="Gutwein M."/>
            <person name="Lucas J."/>
            <person name="Kovtun M."/>
            <person name="Corcoran D."/>
            <person name="Baugh L.R."/>
            <person name="Kiontke K."/>
            <person name="Gunsalus K."/>
            <person name="Fitch D.H."/>
            <person name="Piano F."/>
        </authorList>
    </citation>
    <scope>NUCLEOTIDE SEQUENCE [LARGE SCALE GENOMIC DNA]</scope>
    <source>
        <strain evidence="1">PF1309</strain>
    </source>
</reference>
<dbReference type="EMBL" id="LIAE01008288">
    <property type="protein sequence ID" value="PAV74750.1"/>
    <property type="molecule type" value="Genomic_DNA"/>
</dbReference>
<evidence type="ECO:0000313" key="1">
    <source>
        <dbReference type="EMBL" id="PAV74750.1"/>
    </source>
</evidence>
<protein>
    <submittedName>
        <fullName evidence="1">Uncharacterized protein</fullName>
    </submittedName>
</protein>